<evidence type="ECO:0000256" key="4">
    <source>
        <dbReference type="ARBA" id="ARBA00023242"/>
    </source>
</evidence>
<comment type="similarity">
    <text evidence="2 5">Belongs to the MND1 family.</text>
</comment>
<feature type="domain" description="Mnd1 HTH" evidence="7">
    <location>
        <begin position="22"/>
        <end position="81"/>
    </location>
</feature>
<gene>
    <name evidence="8" type="ORF">AAT19DRAFT_14166</name>
</gene>
<proteinExistence type="inferred from homology"/>
<dbReference type="GO" id="GO:0005634">
    <property type="term" value="C:nucleus"/>
    <property type="evidence" value="ECO:0007669"/>
    <property type="project" value="UniProtKB-SubCell"/>
</dbReference>
<dbReference type="PIRSF" id="PIRSF026991">
    <property type="entry name" value="Mnd1"/>
    <property type="match status" value="1"/>
</dbReference>
<evidence type="ECO:0000256" key="6">
    <source>
        <dbReference type="SAM" id="Coils"/>
    </source>
</evidence>
<evidence type="ECO:0000313" key="8">
    <source>
        <dbReference type="EMBL" id="PRQ75144.1"/>
    </source>
</evidence>
<sequence>MVGSPSPPSKKGLSLEEKRSRMLDLFRETKEFYKLQELEKLAPKTKGITSMSVKEVLQSLVDDSLVKFEKIGSMSFYWSFPSDLAAAQRKQLSNLEQSIKTLKRQHQDLGQDVVKEEAEREETAERAALLERYEELQNQHLELEKQLDSFTTPDEVKLAETKQELIERLKTSALRSTDNISAFLSYQNNNGSSEAAAAFRQEHGLAEDFDDLAF</sequence>
<dbReference type="AlphaFoldDB" id="A0A2T0AAW1"/>
<dbReference type="GO" id="GO:0007131">
    <property type="term" value="P:reciprocal meiotic recombination"/>
    <property type="evidence" value="ECO:0007669"/>
    <property type="project" value="InterPro"/>
</dbReference>
<comment type="caution">
    <text evidence="8">The sequence shown here is derived from an EMBL/GenBank/DDBJ whole genome shotgun (WGS) entry which is preliminary data.</text>
</comment>
<reference evidence="8 9" key="1">
    <citation type="journal article" date="2018" name="Elife">
        <title>Functional genomics of lipid metabolism in the oleaginous yeast Rhodosporidium toruloides.</title>
        <authorList>
            <person name="Coradetti S.T."/>
            <person name="Pinel D."/>
            <person name="Geiselman G."/>
            <person name="Ito M."/>
            <person name="Mondo S."/>
            <person name="Reilly M.C."/>
            <person name="Cheng Y.F."/>
            <person name="Bauer S."/>
            <person name="Grigoriev I."/>
            <person name="Gladden J.M."/>
            <person name="Simmons B.A."/>
            <person name="Brem R."/>
            <person name="Arkin A.P."/>
            <person name="Skerker J.M."/>
        </authorList>
    </citation>
    <scope>NUCLEOTIDE SEQUENCE [LARGE SCALE GENOMIC DNA]</scope>
    <source>
        <strain evidence="8 9">NBRC 0880</strain>
    </source>
</reference>
<name>A0A2T0AAW1_RHOTO</name>
<accession>A0A2T0AAW1</accession>
<evidence type="ECO:0000256" key="5">
    <source>
        <dbReference type="PIRNR" id="PIRNR026991"/>
    </source>
</evidence>
<feature type="coiled-coil region" evidence="6">
    <location>
        <begin position="85"/>
        <end position="146"/>
    </location>
</feature>
<dbReference type="OrthoDB" id="273345at2759"/>
<comment type="function">
    <text evidence="5">Required for proper homologous chromosome pairing and efficient cross-over and intragenic recombination during meiosis.</text>
</comment>
<evidence type="ECO:0000259" key="7">
    <source>
        <dbReference type="Pfam" id="PF03962"/>
    </source>
</evidence>
<keyword evidence="3 6" id="KW-0175">Coiled coil</keyword>
<dbReference type="InterPro" id="IPR005647">
    <property type="entry name" value="Mnd1"/>
</dbReference>
<comment type="subcellular location">
    <subcellularLocation>
        <location evidence="1 5">Nucleus</location>
    </subcellularLocation>
</comment>
<dbReference type="GO" id="GO:0003690">
    <property type="term" value="F:double-stranded DNA binding"/>
    <property type="evidence" value="ECO:0007669"/>
    <property type="project" value="InterPro"/>
</dbReference>
<keyword evidence="4 5" id="KW-0539">Nucleus</keyword>
<organism evidence="8 9">
    <name type="scientific">Rhodotorula toruloides</name>
    <name type="common">Yeast</name>
    <name type="synonym">Rhodosporidium toruloides</name>
    <dbReference type="NCBI Taxonomy" id="5286"/>
    <lineage>
        <taxon>Eukaryota</taxon>
        <taxon>Fungi</taxon>
        <taxon>Dikarya</taxon>
        <taxon>Basidiomycota</taxon>
        <taxon>Pucciniomycotina</taxon>
        <taxon>Microbotryomycetes</taxon>
        <taxon>Sporidiobolales</taxon>
        <taxon>Sporidiobolaceae</taxon>
        <taxon>Rhodotorula</taxon>
    </lineage>
</organism>
<evidence type="ECO:0000256" key="1">
    <source>
        <dbReference type="ARBA" id="ARBA00004123"/>
    </source>
</evidence>
<dbReference type="Proteomes" id="UP000239560">
    <property type="component" value="Unassembled WGS sequence"/>
</dbReference>
<evidence type="ECO:0000256" key="2">
    <source>
        <dbReference type="ARBA" id="ARBA00005981"/>
    </source>
</evidence>
<dbReference type="EMBL" id="LCTV02000005">
    <property type="protein sequence ID" value="PRQ75144.1"/>
    <property type="molecule type" value="Genomic_DNA"/>
</dbReference>
<evidence type="ECO:0000313" key="9">
    <source>
        <dbReference type="Proteomes" id="UP000239560"/>
    </source>
</evidence>
<evidence type="ECO:0000256" key="3">
    <source>
        <dbReference type="ARBA" id="ARBA00023054"/>
    </source>
</evidence>
<dbReference type="Pfam" id="PF03962">
    <property type="entry name" value="Mnd1"/>
    <property type="match status" value="1"/>
</dbReference>
<protein>
    <recommendedName>
        <fullName evidence="5">Meiotic nuclear division protein 1</fullName>
    </recommendedName>
</protein>
<dbReference type="InterPro" id="IPR040453">
    <property type="entry name" value="Mnd1_HTH"/>
</dbReference>